<feature type="transmembrane region" description="Helical" evidence="1">
    <location>
        <begin position="12"/>
        <end position="31"/>
    </location>
</feature>
<feature type="transmembrane region" description="Helical" evidence="1">
    <location>
        <begin position="37"/>
        <end position="61"/>
    </location>
</feature>
<protein>
    <submittedName>
        <fullName evidence="2">Uncharacterized protein</fullName>
    </submittedName>
</protein>
<keyword evidence="1" id="KW-0812">Transmembrane</keyword>
<reference evidence="2 3" key="1">
    <citation type="submission" date="2019-05" db="EMBL/GenBank/DDBJ databases">
        <title>Psychrobacillus vulpis sp. nov., a new species isolated from feces of a red fox that inhabits in The Tablas de Daimiel Natural Park, Albacete, Spain.</title>
        <authorList>
            <person name="Rodriguez M."/>
            <person name="Reina J.C."/>
            <person name="Bejar V."/>
            <person name="Llamas I."/>
        </authorList>
    </citation>
    <scope>NUCLEOTIDE SEQUENCE [LARGE SCALE GENOMIC DNA]</scope>
    <source>
        <strain evidence="2 3">NEAU-3TGS17</strain>
    </source>
</reference>
<proteinExistence type="predicted"/>
<dbReference type="OrthoDB" id="2438366at2"/>
<dbReference type="RefSeq" id="WP_142540452.1">
    <property type="nucleotide sequence ID" value="NZ_BMIE01000001.1"/>
</dbReference>
<evidence type="ECO:0000313" key="3">
    <source>
        <dbReference type="Proteomes" id="UP000317316"/>
    </source>
</evidence>
<keyword evidence="1" id="KW-1133">Transmembrane helix</keyword>
<name>A0A544SXD9_9BACI</name>
<dbReference type="EMBL" id="VDGH01000012">
    <property type="protein sequence ID" value="TQR09811.1"/>
    <property type="molecule type" value="Genomic_DNA"/>
</dbReference>
<evidence type="ECO:0000313" key="2">
    <source>
        <dbReference type="EMBL" id="TQR09811.1"/>
    </source>
</evidence>
<keyword evidence="3" id="KW-1185">Reference proteome</keyword>
<organism evidence="2 3">
    <name type="scientific">Psychrobacillus lasiicapitis</name>
    <dbReference type="NCBI Taxonomy" id="1636719"/>
    <lineage>
        <taxon>Bacteria</taxon>
        <taxon>Bacillati</taxon>
        <taxon>Bacillota</taxon>
        <taxon>Bacilli</taxon>
        <taxon>Bacillales</taxon>
        <taxon>Bacillaceae</taxon>
        <taxon>Psychrobacillus</taxon>
    </lineage>
</organism>
<sequence length="77" mass="8341">MESNVKMFHATKYVGATVLTIGIAIFLYGVFVSEYSTMMGIGIGTVMGAVFTFLIGMFLVASEEMIANSRKCKKESA</sequence>
<gene>
    <name evidence="2" type="ORF">FG382_18915</name>
</gene>
<dbReference type="AlphaFoldDB" id="A0A544SXD9"/>
<dbReference type="Proteomes" id="UP000317316">
    <property type="component" value="Unassembled WGS sequence"/>
</dbReference>
<accession>A0A544SXD9</accession>
<keyword evidence="1" id="KW-0472">Membrane</keyword>
<comment type="caution">
    <text evidence="2">The sequence shown here is derived from an EMBL/GenBank/DDBJ whole genome shotgun (WGS) entry which is preliminary data.</text>
</comment>
<evidence type="ECO:0000256" key="1">
    <source>
        <dbReference type="SAM" id="Phobius"/>
    </source>
</evidence>